<proteinExistence type="predicted"/>
<protein>
    <submittedName>
        <fullName evidence="1">Uncharacterized protein</fullName>
    </submittedName>
</protein>
<name>A0ABN3V4W7_9PSEU</name>
<sequence>MVEPHPADVTITIPGGVVEALAAAYAAYKEALESASSRRPRRTSGRVALWRALAAAEDDLGQALKQTAVHIQLRLVRDAVFRDGTRFVHDARRRRAEAAEIEREAPDA</sequence>
<evidence type="ECO:0000313" key="1">
    <source>
        <dbReference type="EMBL" id="GAA2778217.1"/>
    </source>
</evidence>
<evidence type="ECO:0000313" key="2">
    <source>
        <dbReference type="Proteomes" id="UP001500979"/>
    </source>
</evidence>
<dbReference type="Proteomes" id="UP001500979">
    <property type="component" value="Unassembled WGS sequence"/>
</dbReference>
<gene>
    <name evidence="1" type="ORF">GCM10010470_09290</name>
</gene>
<dbReference type="RefSeq" id="WP_344678124.1">
    <property type="nucleotide sequence ID" value="NZ_BAAAUX010000005.1"/>
</dbReference>
<dbReference type="EMBL" id="BAAAUX010000005">
    <property type="protein sequence ID" value="GAA2778217.1"/>
    <property type="molecule type" value="Genomic_DNA"/>
</dbReference>
<keyword evidence="2" id="KW-1185">Reference proteome</keyword>
<comment type="caution">
    <text evidence="1">The sequence shown here is derived from an EMBL/GenBank/DDBJ whole genome shotgun (WGS) entry which is preliminary data.</text>
</comment>
<organism evidence="1 2">
    <name type="scientific">Saccharopolyspora taberi</name>
    <dbReference type="NCBI Taxonomy" id="60895"/>
    <lineage>
        <taxon>Bacteria</taxon>
        <taxon>Bacillati</taxon>
        <taxon>Actinomycetota</taxon>
        <taxon>Actinomycetes</taxon>
        <taxon>Pseudonocardiales</taxon>
        <taxon>Pseudonocardiaceae</taxon>
        <taxon>Saccharopolyspora</taxon>
    </lineage>
</organism>
<accession>A0ABN3V4W7</accession>
<reference evidence="1 2" key="1">
    <citation type="journal article" date="2019" name="Int. J. Syst. Evol. Microbiol.">
        <title>The Global Catalogue of Microorganisms (GCM) 10K type strain sequencing project: providing services to taxonomists for standard genome sequencing and annotation.</title>
        <authorList>
            <consortium name="The Broad Institute Genomics Platform"/>
            <consortium name="The Broad Institute Genome Sequencing Center for Infectious Disease"/>
            <person name="Wu L."/>
            <person name="Ma J."/>
        </authorList>
    </citation>
    <scope>NUCLEOTIDE SEQUENCE [LARGE SCALE GENOMIC DNA]</scope>
    <source>
        <strain evidence="1 2">JCM 9383</strain>
    </source>
</reference>